<dbReference type="EMBL" id="KV931286">
    <property type="protein sequence ID" value="PIO30281.1"/>
    <property type="molecule type" value="Genomic_DNA"/>
</dbReference>
<protein>
    <recommendedName>
        <fullName evidence="3">Serine-threonine/tyrosine-protein kinase catalytic domain-containing protein</fullName>
    </recommendedName>
</protein>
<dbReference type="Proteomes" id="UP000228934">
    <property type="component" value="Unassembled WGS sequence"/>
</dbReference>
<dbReference type="SUPFAM" id="SSF56112">
    <property type="entry name" value="Protein kinase-like (PK-like)"/>
    <property type="match status" value="1"/>
</dbReference>
<proteinExistence type="predicted"/>
<dbReference type="PANTHER" id="PTHR24416:SF611">
    <property type="entry name" value="TYROSINE-PROTEIN KINASE TRANSMEMBRANE RECEPTOR ROR"/>
    <property type="match status" value="1"/>
</dbReference>
<organism evidence="4 5">
    <name type="scientific">Aquarana catesbeiana</name>
    <name type="common">American bullfrog</name>
    <name type="synonym">Rana catesbeiana</name>
    <dbReference type="NCBI Taxonomy" id="8400"/>
    <lineage>
        <taxon>Eukaryota</taxon>
        <taxon>Metazoa</taxon>
        <taxon>Chordata</taxon>
        <taxon>Craniata</taxon>
        <taxon>Vertebrata</taxon>
        <taxon>Euteleostomi</taxon>
        <taxon>Amphibia</taxon>
        <taxon>Batrachia</taxon>
        <taxon>Anura</taxon>
        <taxon>Neobatrachia</taxon>
        <taxon>Ranoidea</taxon>
        <taxon>Ranidae</taxon>
        <taxon>Aquarana</taxon>
    </lineage>
</organism>
<reference evidence="5" key="1">
    <citation type="journal article" date="2017" name="Nat. Commun.">
        <title>The North American bullfrog draft genome provides insight into hormonal regulation of long noncoding RNA.</title>
        <authorList>
            <person name="Hammond S.A."/>
            <person name="Warren R.L."/>
            <person name="Vandervalk B.P."/>
            <person name="Kucuk E."/>
            <person name="Khan H."/>
            <person name="Gibb E.A."/>
            <person name="Pandoh P."/>
            <person name="Kirk H."/>
            <person name="Zhao Y."/>
            <person name="Jones M."/>
            <person name="Mungall A.J."/>
            <person name="Coope R."/>
            <person name="Pleasance S."/>
            <person name="Moore R.A."/>
            <person name="Holt R.A."/>
            <person name="Round J.M."/>
            <person name="Ohora S."/>
            <person name="Walle B.V."/>
            <person name="Veldhoen N."/>
            <person name="Helbing C.C."/>
            <person name="Birol I."/>
        </authorList>
    </citation>
    <scope>NUCLEOTIDE SEQUENCE [LARGE SCALE GENOMIC DNA]</scope>
</reference>
<dbReference type="InterPro" id="IPR011009">
    <property type="entry name" value="Kinase-like_dom_sf"/>
</dbReference>
<feature type="non-terminal residue" evidence="4">
    <location>
        <position position="1"/>
    </location>
</feature>
<feature type="domain" description="Serine-threonine/tyrosine-protein kinase catalytic" evidence="3">
    <location>
        <begin position="3"/>
        <end position="46"/>
    </location>
</feature>
<dbReference type="PANTHER" id="PTHR24416">
    <property type="entry name" value="TYROSINE-PROTEIN KINASE RECEPTOR"/>
    <property type="match status" value="1"/>
</dbReference>
<dbReference type="GO" id="GO:0007169">
    <property type="term" value="P:cell surface receptor protein tyrosine kinase signaling pathway"/>
    <property type="evidence" value="ECO:0007669"/>
    <property type="project" value="TreeGrafter"/>
</dbReference>
<dbReference type="InterPro" id="IPR050122">
    <property type="entry name" value="RTK"/>
</dbReference>
<evidence type="ECO:0000256" key="1">
    <source>
        <dbReference type="ARBA" id="ARBA00022741"/>
    </source>
</evidence>
<dbReference type="InterPro" id="IPR001245">
    <property type="entry name" value="Ser-Thr/Tyr_kinase_cat_dom"/>
</dbReference>
<name>A0A2G9RSS4_AQUCT</name>
<evidence type="ECO:0000256" key="2">
    <source>
        <dbReference type="ARBA" id="ARBA00022840"/>
    </source>
</evidence>
<evidence type="ECO:0000259" key="3">
    <source>
        <dbReference type="Pfam" id="PF07714"/>
    </source>
</evidence>
<dbReference type="GO" id="GO:0043235">
    <property type="term" value="C:receptor complex"/>
    <property type="evidence" value="ECO:0007669"/>
    <property type="project" value="TreeGrafter"/>
</dbReference>
<accession>A0A2G9RSS4</accession>
<keyword evidence="5" id="KW-1185">Reference proteome</keyword>
<dbReference type="GO" id="GO:0005886">
    <property type="term" value="C:plasma membrane"/>
    <property type="evidence" value="ECO:0007669"/>
    <property type="project" value="TreeGrafter"/>
</dbReference>
<sequence>ILHKIDKEGERLPRPEDSPQDIYNVMLQCWAHKPEDRPTFVALRDFLVEAQPTDMRALQDFQEPDKLHIQINDVITVIEGRYQFPPTWELNMFIASYTSINPAMLNFCTAGTIH</sequence>
<gene>
    <name evidence="4" type="ORF">AB205_0164520</name>
</gene>
<evidence type="ECO:0000313" key="4">
    <source>
        <dbReference type="EMBL" id="PIO30281.1"/>
    </source>
</evidence>
<dbReference type="GO" id="GO:0005524">
    <property type="term" value="F:ATP binding"/>
    <property type="evidence" value="ECO:0007669"/>
    <property type="project" value="UniProtKB-KW"/>
</dbReference>
<dbReference type="OrthoDB" id="5865257at2759"/>
<dbReference type="AlphaFoldDB" id="A0A2G9RSS4"/>
<dbReference type="Gene3D" id="1.10.510.10">
    <property type="entry name" value="Transferase(Phosphotransferase) domain 1"/>
    <property type="match status" value="1"/>
</dbReference>
<keyword evidence="1" id="KW-0547">Nucleotide-binding</keyword>
<evidence type="ECO:0000313" key="5">
    <source>
        <dbReference type="Proteomes" id="UP000228934"/>
    </source>
</evidence>
<dbReference type="GO" id="GO:0004714">
    <property type="term" value="F:transmembrane receptor protein tyrosine kinase activity"/>
    <property type="evidence" value="ECO:0007669"/>
    <property type="project" value="TreeGrafter"/>
</dbReference>
<keyword evidence="2" id="KW-0067">ATP-binding</keyword>
<dbReference type="Pfam" id="PF07714">
    <property type="entry name" value="PK_Tyr_Ser-Thr"/>
    <property type="match status" value="1"/>
</dbReference>